<evidence type="ECO:0000313" key="2">
    <source>
        <dbReference type="EMBL" id="KAA3526674.1"/>
    </source>
</evidence>
<organism evidence="6 10">
    <name type="scientific">Agrobacterium vitis</name>
    <name type="common">Rhizobium vitis</name>
    <dbReference type="NCBI Taxonomy" id="373"/>
    <lineage>
        <taxon>Bacteria</taxon>
        <taxon>Pseudomonadati</taxon>
        <taxon>Pseudomonadota</taxon>
        <taxon>Alphaproteobacteria</taxon>
        <taxon>Hyphomicrobiales</taxon>
        <taxon>Rhizobiaceae</taxon>
        <taxon>Rhizobium/Agrobacterium group</taxon>
        <taxon>Agrobacterium</taxon>
    </lineage>
</organism>
<proteinExistence type="predicted"/>
<dbReference type="OrthoDB" id="8479088at2"/>
<dbReference type="AlphaFoldDB" id="A0A125P3A9"/>
<evidence type="ECO:0000313" key="8">
    <source>
        <dbReference type="Proteomes" id="UP000179536"/>
    </source>
</evidence>
<dbReference type="OMA" id="GIIRWKH"/>
<dbReference type="GeneID" id="60682802"/>
<dbReference type="RefSeq" id="WP_015916201.1">
    <property type="nucleotide sequence ID" value="NZ_AP023279.1"/>
</dbReference>
<reference evidence="2 9" key="1">
    <citation type="submission" date="2018-08" db="EMBL/GenBank/DDBJ databases">
        <title>Genome sequencing of Agrobacterium vitis strain ICMP 10754.</title>
        <authorList>
            <person name="Visnovsky S.B."/>
            <person name="Pitman A.R."/>
        </authorList>
    </citation>
    <scope>NUCLEOTIDE SEQUENCE [LARGE SCALE GENOMIC DNA]</scope>
    <source>
        <strain evidence="2 9">ICMP 10754</strain>
    </source>
</reference>
<protein>
    <submittedName>
        <fullName evidence="6">PilZ domain-containing protein</fullName>
    </submittedName>
</protein>
<reference evidence="10 11" key="3">
    <citation type="submission" date="2019-12" db="EMBL/GenBank/DDBJ databases">
        <title>Whole-genome sequencing of Allorhizobium vitis.</title>
        <authorList>
            <person name="Gan H.M."/>
            <person name="Szegedi E."/>
            <person name="Burr T."/>
            <person name="Savka M.A."/>
        </authorList>
    </citation>
    <scope>NUCLEOTIDE SEQUENCE [LARGE SCALE GENOMIC DNA]</scope>
    <source>
        <strain evidence="6 10">CG415</strain>
        <strain evidence="5 11">CG516</strain>
    </source>
</reference>
<dbReference type="InterPro" id="IPR009875">
    <property type="entry name" value="PilZ_domain"/>
</dbReference>
<dbReference type="Proteomes" id="UP000436911">
    <property type="component" value="Unassembled WGS sequence"/>
</dbReference>
<dbReference type="Proteomes" id="UP000477951">
    <property type="component" value="Unassembled WGS sequence"/>
</dbReference>
<evidence type="ECO:0000313" key="3">
    <source>
        <dbReference type="EMBL" id="MUO43154.1"/>
    </source>
</evidence>
<evidence type="ECO:0000259" key="1">
    <source>
        <dbReference type="Pfam" id="PF07238"/>
    </source>
</evidence>
<evidence type="ECO:0000313" key="11">
    <source>
        <dbReference type="Proteomes" id="UP000477951"/>
    </source>
</evidence>
<dbReference type="Proteomes" id="UP000179454">
    <property type="component" value="Unassembled WGS sequence"/>
</dbReference>
<dbReference type="EMBL" id="WPHU01000002">
    <property type="protein sequence ID" value="MVA55619.1"/>
    <property type="molecule type" value="Genomic_DNA"/>
</dbReference>
<sequence>MQNNLKMDIRTAPRSRCRMDSAVRYMRQVADCRIIDISRSGLALELYTAFHAAAGSTVLIENEEIGLLEGMVRWNRGGRLGIQFRQNSNSIAKVAAYFRNFHQEVRPVLKR</sequence>
<dbReference type="Pfam" id="PF07238">
    <property type="entry name" value="PilZ"/>
    <property type="match status" value="1"/>
</dbReference>
<name>A0A125P3A9_AGRVI</name>
<evidence type="ECO:0000313" key="5">
    <source>
        <dbReference type="EMBL" id="MUZ74857.1"/>
    </source>
</evidence>
<comment type="caution">
    <text evidence="6">The sequence shown here is derived from an EMBL/GenBank/DDBJ whole genome shotgun (WGS) entry which is preliminary data.</text>
</comment>
<dbReference type="SUPFAM" id="SSF141371">
    <property type="entry name" value="PilZ domain-like"/>
    <property type="match status" value="1"/>
</dbReference>
<dbReference type="EMBL" id="WPHR01000020">
    <property type="protein sequence ID" value="MUZ74857.1"/>
    <property type="molecule type" value="Genomic_DNA"/>
</dbReference>
<accession>A0A125P3A9</accession>
<reference evidence="7 8" key="2">
    <citation type="submission" date="2019-11" db="EMBL/GenBank/DDBJ databases">
        <title>Whole-genome sequencing of Allorhizobium vitis.</title>
        <authorList>
            <person name="Gan H.M."/>
            <person name="Savka M.A."/>
        </authorList>
    </citation>
    <scope>NUCLEOTIDE SEQUENCE [LARGE SCALE GENOMIC DNA]</scope>
    <source>
        <strain evidence="4 8">RF2/1</strain>
        <strain evidence="3 7">T1/7</strain>
    </source>
</reference>
<dbReference type="EMBL" id="MBFE02000010">
    <property type="protein sequence ID" value="MUO43154.1"/>
    <property type="molecule type" value="Genomic_DNA"/>
</dbReference>
<dbReference type="Gene3D" id="2.40.10.220">
    <property type="entry name" value="predicted glycosyltransferase like domains"/>
    <property type="match status" value="1"/>
</dbReference>
<dbReference type="Proteomes" id="UP000179536">
    <property type="component" value="Unassembled WGS sequence"/>
</dbReference>
<evidence type="ECO:0000313" key="7">
    <source>
        <dbReference type="Proteomes" id="UP000179454"/>
    </source>
</evidence>
<gene>
    <name evidence="4" type="ORF">BBK91_006735</name>
    <name evidence="3" type="ORF">BBL17_015350</name>
    <name evidence="2" type="ORF">DXT89_15010</name>
    <name evidence="6" type="ORF">GOZ88_05755</name>
    <name evidence="5" type="ORF">GOZ90_19385</name>
</gene>
<evidence type="ECO:0000313" key="6">
    <source>
        <dbReference type="EMBL" id="MVA55619.1"/>
    </source>
</evidence>
<evidence type="ECO:0000313" key="10">
    <source>
        <dbReference type="Proteomes" id="UP000440716"/>
    </source>
</evidence>
<dbReference type="Proteomes" id="UP000440716">
    <property type="component" value="Unassembled WGS sequence"/>
</dbReference>
<feature type="domain" description="PilZ" evidence="1">
    <location>
        <begin position="9"/>
        <end position="89"/>
    </location>
</feature>
<dbReference type="GO" id="GO:0035438">
    <property type="term" value="F:cyclic-di-GMP binding"/>
    <property type="evidence" value="ECO:0007669"/>
    <property type="project" value="InterPro"/>
</dbReference>
<dbReference type="EMBL" id="QUSG01000007">
    <property type="protein sequence ID" value="KAA3526674.1"/>
    <property type="molecule type" value="Genomic_DNA"/>
</dbReference>
<evidence type="ECO:0000313" key="9">
    <source>
        <dbReference type="Proteomes" id="UP000436911"/>
    </source>
</evidence>
<dbReference type="EMBL" id="MBFA02000003">
    <property type="protein sequence ID" value="MUP09553.1"/>
    <property type="molecule type" value="Genomic_DNA"/>
</dbReference>
<evidence type="ECO:0000313" key="4">
    <source>
        <dbReference type="EMBL" id="MUP09553.1"/>
    </source>
</evidence>
<keyword evidence="7" id="KW-1185">Reference proteome</keyword>